<feature type="region of interest" description="Disordered" evidence="1">
    <location>
        <begin position="1"/>
        <end position="32"/>
    </location>
</feature>
<evidence type="ECO:0000313" key="4">
    <source>
        <dbReference type="Proteomes" id="UP000824120"/>
    </source>
</evidence>
<protein>
    <submittedName>
        <fullName evidence="3">Uncharacterized protein</fullName>
    </submittedName>
</protein>
<evidence type="ECO:0000256" key="2">
    <source>
        <dbReference type="SAM" id="Phobius"/>
    </source>
</evidence>
<keyword evidence="2" id="KW-1133">Transmembrane helix</keyword>
<keyword evidence="4" id="KW-1185">Reference proteome</keyword>
<feature type="transmembrane region" description="Helical" evidence="2">
    <location>
        <begin position="65"/>
        <end position="83"/>
    </location>
</feature>
<dbReference type="EMBL" id="JACXVP010000003">
    <property type="protein sequence ID" value="KAG5615418.1"/>
    <property type="molecule type" value="Genomic_DNA"/>
</dbReference>
<dbReference type="OrthoDB" id="1435984at2759"/>
<name>A0A9J5ZTT8_SOLCO</name>
<proteinExistence type="predicted"/>
<sequence>MNSSLCMNKKKKGRNSLNGGSLHTGGAKSVEKELGRTSLHNEVFTKTHMKKKLNESDPDNWVKTYLYFFFMLYAWFPFLLMCLPAKSMSECLSVIYQNQR</sequence>
<reference evidence="3 4" key="1">
    <citation type="submission" date="2020-09" db="EMBL/GenBank/DDBJ databases">
        <title>De no assembly of potato wild relative species, Solanum commersonii.</title>
        <authorList>
            <person name="Cho K."/>
        </authorList>
    </citation>
    <scope>NUCLEOTIDE SEQUENCE [LARGE SCALE GENOMIC DNA]</scope>
    <source>
        <strain evidence="3">LZ3.2</strain>
        <tissue evidence="3">Leaf</tissue>
    </source>
</reference>
<dbReference type="Proteomes" id="UP000824120">
    <property type="component" value="Chromosome 3"/>
</dbReference>
<keyword evidence="2" id="KW-0812">Transmembrane</keyword>
<gene>
    <name evidence="3" type="ORF">H5410_015242</name>
</gene>
<dbReference type="AlphaFoldDB" id="A0A9J5ZTT8"/>
<comment type="caution">
    <text evidence="3">The sequence shown here is derived from an EMBL/GenBank/DDBJ whole genome shotgun (WGS) entry which is preliminary data.</text>
</comment>
<accession>A0A9J5ZTT8</accession>
<organism evidence="3 4">
    <name type="scientific">Solanum commersonii</name>
    <name type="common">Commerson's wild potato</name>
    <name type="synonym">Commerson's nightshade</name>
    <dbReference type="NCBI Taxonomy" id="4109"/>
    <lineage>
        <taxon>Eukaryota</taxon>
        <taxon>Viridiplantae</taxon>
        <taxon>Streptophyta</taxon>
        <taxon>Embryophyta</taxon>
        <taxon>Tracheophyta</taxon>
        <taxon>Spermatophyta</taxon>
        <taxon>Magnoliopsida</taxon>
        <taxon>eudicotyledons</taxon>
        <taxon>Gunneridae</taxon>
        <taxon>Pentapetalae</taxon>
        <taxon>asterids</taxon>
        <taxon>lamiids</taxon>
        <taxon>Solanales</taxon>
        <taxon>Solanaceae</taxon>
        <taxon>Solanoideae</taxon>
        <taxon>Solaneae</taxon>
        <taxon>Solanum</taxon>
    </lineage>
</organism>
<evidence type="ECO:0000313" key="3">
    <source>
        <dbReference type="EMBL" id="KAG5615418.1"/>
    </source>
</evidence>
<evidence type="ECO:0000256" key="1">
    <source>
        <dbReference type="SAM" id="MobiDB-lite"/>
    </source>
</evidence>
<keyword evidence="2" id="KW-0472">Membrane</keyword>